<dbReference type="RefSeq" id="WP_407032062.1">
    <property type="nucleotide sequence ID" value="NZ_JAQGEF010000016.1"/>
</dbReference>
<evidence type="ECO:0000313" key="3">
    <source>
        <dbReference type="Proteomes" id="UP001210231"/>
    </source>
</evidence>
<dbReference type="Proteomes" id="UP001210231">
    <property type="component" value="Unassembled WGS sequence"/>
</dbReference>
<sequence length="176" mass="20679">MEQNIEKLKYPIGKFQKPQNIDRNTIEGWMKIIEAFPKKLSDETKDLTEQELEKQYRPNGWTIKQVVNHCADSHINSLVRFKLALTEDIPTIKPYSENLWAELSDSKYLSIKSSLKILEGLHERWINLLKSLSEKDFEKAFIHPETQERISLKTNLGIYAWHCEHHLAHVINAKKN</sequence>
<accession>A0ABT4ULL4</accession>
<evidence type="ECO:0000313" key="2">
    <source>
        <dbReference type="EMBL" id="MDA3615736.1"/>
    </source>
</evidence>
<dbReference type="GO" id="GO:0016787">
    <property type="term" value="F:hydrolase activity"/>
    <property type="evidence" value="ECO:0007669"/>
    <property type="project" value="UniProtKB-KW"/>
</dbReference>
<dbReference type="Pfam" id="PF12867">
    <property type="entry name" value="DinB_2"/>
    <property type="match status" value="1"/>
</dbReference>
<dbReference type="SUPFAM" id="SSF109854">
    <property type="entry name" value="DinB/YfiT-like putative metalloenzymes"/>
    <property type="match status" value="1"/>
</dbReference>
<keyword evidence="2" id="KW-0378">Hydrolase</keyword>
<dbReference type="NCBIfam" id="NF009807">
    <property type="entry name" value="PRK13291.1"/>
    <property type="match status" value="1"/>
</dbReference>
<comment type="caution">
    <text evidence="2">The sequence shown here is derived from an EMBL/GenBank/DDBJ whole genome shotgun (WGS) entry which is preliminary data.</text>
</comment>
<dbReference type="InterPro" id="IPR034660">
    <property type="entry name" value="DinB/YfiT-like"/>
</dbReference>
<dbReference type="EMBL" id="JAQGEF010000016">
    <property type="protein sequence ID" value="MDA3615736.1"/>
    <property type="molecule type" value="Genomic_DNA"/>
</dbReference>
<protein>
    <submittedName>
        <fullName evidence="2">Metal-dependent hydrolase</fullName>
    </submittedName>
</protein>
<proteinExistence type="predicted"/>
<name>A0ABT4ULL4_9BACT</name>
<organism evidence="2 3">
    <name type="scientific">Polluticaenibacter yanchengensis</name>
    <dbReference type="NCBI Taxonomy" id="3014562"/>
    <lineage>
        <taxon>Bacteria</taxon>
        <taxon>Pseudomonadati</taxon>
        <taxon>Bacteroidota</taxon>
        <taxon>Chitinophagia</taxon>
        <taxon>Chitinophagales</taxon>
        <taxon>Chitinophagaceae</taxon>
        <taxon>Polluticaenibacter</taxon>
    </lineage>
</organism>
<evidence type="ECO:0000259" key="1">
    <source>
        <dbReference type="Pfam" id="PF12867"/>
    </source>
</evidence>
<dbReference type="Gene3D" id="1.20.120.450">
    <property type="entry name" value="dinb family like domain"/>
    <property type="match status" value="1"/>
</dbReference>
<reference evidence="2 3" key="1">
    <citation type="submission" date="2022-12" db="EMBL/GenBank/DDBJ databases">
        <title>Chitinophagaceae gen. sp. nov., a new member of the family Chitinophagaceae, isolated from soil in a chemical factory.</title>
        <authorList>
            <person name="Ke Z."/>
        </authorList>
    </citation>
    <scope>NUCLEOTIDE SEQUENCE [LARGE SCALE GENOMIC DNA]</scope>
    <source>
        <strain evidence="2 3">LY-5</strain>
    </source>
</reference>
<dbReference type="InterPro" id="IPR024775">
    <property type="entry name" value="DinB-like"/>
</dbReference>
<gene>
    <name evidence="2" type="ORF">O3P16_13025</name>
</gene>
<feature type="domain" description="DinB-like" evidence="1">
    <location>
        <begin position="37"/>
        <end position="169"/>
    </location>
</feature>
<keyword evidence="3" id="KW-1185">Reference proteome</keyword>